<dbReference type="Proteomes" id="UP000316181">
    <property type="component" value="Unassembled WGS sequence"/>
</dbReference>
<dbReference type="RefSeq" id="WP_142111132.1">
    <property type="nucleotide sequence ID" value="NZ_BAAATB010000008.1"/>
</dbReference>
<comment type="caution">
    <text evidence="2">The sequence shown here is derived from an EMBL/GenBank/DDBJ whole genome shotgun (WGS) entry which is preliminary data.</text>
</comment>
<evidence type="ECO:0000313" key="3">
    <source>
        <dbReference type="Proteomes" id="UP000316181"/>
    </source>
</evidence>
<dbReference type="PANTHER" id="PTHR30289">
    <property type="entry name" value="UNCHARACTERIZED PROTEIN YBCL-RELATED"/>
    <property type="match status" value="1"/>
</dbReference>
<dbReference type="CDD" id="cd00865">
    <property type="entry name" value="PEBP_bact_arch"/>
    <property type="match status" value="1"/>
</dbReference>
<dbReference type="AlphaFoldDB" id="A0A542SMC4"/>
<dbReference type="PANTHER" id="PTHR30289:SF1">
    <property type="entry name" value="PEBP (PHOSPHATIDYLETHANOLAMINE-BINDING PROTEIN) FAMILY PROTEIN"/>
    <property type="match status" value="1"/>
</dbReference>
<dbReference type="Pfam" id="PF01161">
    <property type="entry name" value="PBP"/>
    <property type="match status" value="1"/>
</dbReference>
<gene>
    <name evidence="2" type="ORF">FB389_0408</name>
</gene>
<dbReference type="InterPro" id="IPR008914">
    <property type="entry name" value="PEBP"/>
</dbReference>
<accession>A0A542SMC4</accession>
<dbReference type="InterPro" id="IPR005247">
    <property type="entry name" value="YbhB_YbcL/LppC-like"/>
</dbReference>
<dbReference type="EMBL" id="VFNV01000001">
    <property type="protein sequence ID" value="TQK75773.1"/>
    <property type="molecule type" value="Genomic_DNA"/>
</dbReference>
<sequence length="175" mass="19130">MNLDRPVAPAPYDLLPAVPTFALISHDATNQEPLDHNLSAEGDNESPHLSWTDFPAETQSFFVTCFDPDAPTPSGWWHWLIVDLDVAITELPRGAGESDITLPGAAFHLRNDSGTHAYSGPLPPAGDRPHRYYFAVHALDVDTLGLEDDASAARAYMTAQQHTIARALIVGTYQR</sequence>
<dbReference type="InterPro" id="IPR036610">
    <property type="entry name" value="PEBP-like_sf"/>
</dbReference>
<evidence type="ECO:0000313" key="2">
    <source>
        <dbReference type="EMBL" id="TQK75773.1"/>
    </source>
</evidence>
<name>A0A542SMC4_9MICO</name>
<dbReference type="NCBIfam" id="TIGR00481">
    <property type="entry name" value="YbhB/YbcL family Raf kinase inhibitor-like protein"/>
    <property type="match status" value="1"/>
</dbReference>
<dbReference type="Gene3D" id="3.90.280.10">
    <property type="entry name" value="PEBP-like"/>
    <property type="match status" value="1"/>
</dbReference>
<organism evidence="2 3">
    <name type="scientific">Rarobacter incanus</name>
    <dbReference type="NCBI Taxonomy" id="153494"/>
    <lineage>
        <taxon>Bacteria</taxon>
        <taxon>Bacillati</taxon>
        <taxon>Actinomycetota</taxon>
        <taxon>Actinomycetes</taxon>
        <taxon>Micrococcales</taxon>
        <taxon>Rarobacteraceae</taxon>
        <taxon>Rarobacter</taxon>
    </lineage>
</organism>
<reference evidence="2 3" key="1">
    <citation type="submission" date="2019-06" db="EMBL/GenBank/DDBJ databases">
        <title>Sequencing the genomes of 1000 actinobacteria strains.</title>
        <authorList>
            <person name="Klenk H.-P."/>
        </authorList>
    </citation>
    <scope>NUCLEOTIDE SEQUENCE [LARGE SCALE GENOMIC DNA]</scope>
    <source>
        <strain evidence="2 3">DSM 10596</strain>
    </source>
</reference>
<proteinExistence type="inferred from homology"/>
<protein>
    <recommendedName>
        <fullName evidence="4">PBP family phospholipid-binding protein</fullName>
    </recommendedName>
</protein>
<dbReference type="OrthoDB" id="9797506at2"/>
<evidence type="ECO:0000256" key="1">
    <source>
        <dbReference type="ARBA" id="ARBA00007120"/>
    </source>
</evidence>
<evidence type="ECO:0008006" key="4">
    <source>
        <dbReference type="Google" id="ProtNLM"/>
    </source>
</evidence>
<dbReference type="SUPFAM" id="SSF49777">
    <property type="entry name" value="PEBP-like"/>
    <property type="match status" value="1"/>
</dbReference>
<comment type="similarity">
    <text evidence="1">Belongs to the UPF0098 family.</text>
</comment>
<keyword evidence="3" id="KW-1185">Reference proteome</keyword>